<dbReference type="PANTHER" id="PTHR12117">
    <property type="entry name" value="HISTONE ACETYLTRANSFERASE COMPLEX"/>
    <property type="match status" value="1"/>
</dbReference>
<evidence type="ECO:0000256" key="2">
    <source>
        <dbReference type="ARBA" id="ARBA00022964"/>
    </source>
</evidence>
<dbReference type="GO" id="GO:0005737">
    <property type="term" value="C:cytoplasm"/>
    <property type="evidence" value="ECO:0007669"/>
    <property type="project" value="TreeGrafter"/>
</dbReference>
<dbReference type="InterPro" id="IPR039558">
    <property type="entry name" value="TPA1/OFD1_N"/>
</dbReference>
<organism evidence="6 7">
    <name type="scientific">Bionectria ochroleuca</name>
    <name type="common">Gliocladium roseum</name>
    <dbReference type="NCBI Taxonomy" id="29856"/>
    <lineage>
        <taxon>Eukaryota</taxon>
        <taxon>Fungi</taxon>
        <taxon>Dikarya</taxon>
        <taxon>Ascomycota</taxon>
        <taxon>Pezizomycotina</taxon>
        <taxon>Sordariomycetes</taxon>
        <taxon>Hypocreomycetidae</taxon>
        <taxon>Hypocreales</taxon>
        <taxon>Bionectriaceae</taxon>
        <taxon>Clonostachys</taxon>
    </lineage>
</organism>
<protein>
    <recommendedName>
        <fullName evidence="5">Prolyl 4-hydroxylase alpha subunit domain-containing protein</fullName>
    </recommendedName>
</protein>
<dbReference type="GO" id="GO:0005506">
    <property type="term" value="F:iron ion binding"/>
    <property type="evidence" value="ECO:0007669"/>
    <property type="project" value="InterPro"/>
</dbReference>
<reference evidence="6" key="1">
    <citation type="submission" date="2020-10" db="EMBL/GenBank/DDBJ databases">
        <title>High-Quality Genome Resource of Clonostachys rosea strain S41 by Oxford Nanopore Long-Read Sequencing.</title>
        <authorList>
            <person name="Wang H."/>
        </authorList>
    </citation>
    <scope>NUCLEOTIDE SEQUENCE</scope>
    <source>
        <strain evidence="6">S41</strain>
    </source>
</reference>
<dbReference type="EMBL" id="JADCTT010000005">
    <property type="protein sequence ID" value="KAF9751875.1"/>
    <property type="molecule type" value="Genomic_DNA"/>
</dbReference>
<dbReference type="Proteomes" id="UP000616885">
    <property type="component" value="Unassembled WGS sequence"/>
</dbReference>
<evidence type="ECO:0000256" key="4">
    <source>
        <dbReference type="SAM" id="MobiDB-lite"/>
    </source>
</evidence>
<dbReference type="GO" id="GO:0031418">
    <property type="term" value="F:L-ascorbic acid binding"/>
    <property type="evidence" value="ECO:0007669"/>
    <property type="project" value="InterPro"/>
</dbReference>
<dbReference type="GO" id="GO:0031543">
    <property type="term" value="F:peptidyl-proline dioxygenase activity"/>
    <property type="evidence" value="ECO:0007669"/>
    <property type="project" value="TreeGrafter"/>
</dbReference>
<sequence length="291" mass="32029">MKRKAEATSQNGRSDTGLKKPKTSLSPEKAKERFRKGLFDQDVTDAYTAEYANSAPYKHAVIHQLVDDQLLRNVRTEIKENVSFTPKETDIYKIHQSGDLANLDGLDDESLSKLPSLKRLRDAIYSETFRNYVSHITNCGPLSGKKTDLAINIYTPGCFLLCHDDVIGSRRVSYILYLVDPDTTWKPEWGGALRLFPVQEIEGKDGEVAKTPLPDPSKVIPPPGTSSASSPSSRERASTTSRRCTVPSLPSSSRRMAAASGWPSAVGSISPSPVRKGTLRARRRGTPRTVA</sequence>
<dbReference type="InterPro" id="IPR006620">
    <property type="entry name" value="Pro_4_hyd_alph"/>
</dbReference>
<feature type="compositionally biased region" description="Pro residues" evidence="4">
    <location>
        <begin position="213"/>
        <end position="224"/>
    </location>
</feature>
<keyword evidence="3" id="KW-0560">Oxidoreductase</keyword>
<evidence type="ECO:0000259" key="5">
    <source>
        <dbReference type="SMART" id="SM00702"/>
    </source>
</evidence>
<dbReference type="AlphaFoldDB" id="A0A8H7N9Y2"/>
<feature type="region of interest" description="Disordered" evidence="4">
    <location>
        <begin position="206"/>
        <end position="291"/>
    </location>
</feature>
<feature type="compositionally biased region" description="Basic residues" evidence="4">
    <location>
        <begin position="277"/>
        <end position="291"/>
    </location>
</feature>
<dbReference type="Pfam" id="PF13661">
    <property type="entry name" value="2OG-FeII_Oxy_4"/>
    <property type="match status" value="1"/>
</dbReference>
<evidence type="ECO:0000256" key="1">
    <source>
        <dbReference type="ARBA" id="ARBA00001961"/>
    </source>
</evidence>
<comment type="cofactor">
    <cofactor evidence="1">
        <name>L-ascorbate</name>
        <dbReference type="ChEBI" id="CHEBI:38290"/>
    </cofactor>
</comment>
<evidence type="ECO:0000256" key="3">
    <source>
        <dbReference type="ARBA" id="ARBA00023002"/>
    </source>
</evidence>
<dbReference type="PANTHER" id="PTHR12117:SF0">
    <property type="entry name" value="PROLYL 3-HYDROXYLASE OGFOD1"/>
    <property type="match status" value="1"/>
</dbReference>
<gene>
    <name evidence="6" type="ORF">IM811_013669</name>
</gene>
<feature type="region of interest" description="Disordered" evidence="4">
    <location>
        <begin position="1"/>
        <end position="31"/>
    </location>
</feature>
<dbReference type="SMART" id="SM00702">
    <property type="entry name" value="P4Hc"/>
    <property type="match status" value="1"/>
</dbReference>
<feature type="domain" description="Prolyl 4-hydroxylase alpha subunit" evidence="5">
    <location>
        <begin position="46"/>
        <end position="251"/>
    </location>
</feature>
<dbReference type="InterPro" id="IPR051842">
    <property type="entry name" value="uS12_prolyl_hydroxylase"/>
</dbReference>
<comment type="caution">
    <text evidence="6">The sequence shown here is derived from an EMBL/GenBank/DDBJ whole genome shotgun (WGS) entry which is preliminary data.</text>
</comment>
<keyword evidence="2" id="KW-0223">Dioxygenase</keyword>
<name>A0A8H7N9Y2_BIOOC</name>
<feature type="compositionally biased region" description="Low complexity" evidence="4">
    <location>
        <begin position="225"/>
        <end position="245"/>
    </location>
</feature>
<accession>A0A8H7N9Y2</accession>
<proteinExistence type="predicted"/>
<dbReference type="Gene3D" id="2.60.120.620">
    <property type="entry name" value="q2cbj1_9rhob like domain"/>
    <property type="match status" value="1"/>
</dbReference>
<dbReference type="GO" id="GO:0006449">
    <property type="term" value="P:regulation of translational termination"/>
    <property type="evidence" value="ECO:0007669"/>
    <property type="project" value="TreeGrafter"/>
</dbReference>
<evidence type="ECO:0000313" key="7">
    <source>
        <dbReference type="Proteomes" id="UP000616885"/>
    </source>
</evidence>
<evidence type="ECO:0000313" key="6">
    <source>
        <dbReference type="EMBL" id="KAF9751875.1"/>
    </source>
</evidence>